<dbReference type="SUPFAM" id="SSF54373">
    <property type="entry name" value="FAD-linked reductases, C-terminal domain"/>
    <property type="match status" value="1"/>
</dbReference>
<dbReference type="InterPro" id="IPR000172">
    <property type="entry name" value="GMC_OxRdtase_N"/>
</dbReference>
<dbReference type="SUPFAM" id="SSF51905">
    <property type="entry name" value="FAD/NAD(P)-binding domain"/>
    <property type="match status" value="1"/>
</dbReference>
<dbReference type="GO" id="GO:0016614">
    <property type="term" value="F:oxidoreductase activity, acting on CH-OH group of donors"/>
    <property type="evidence" value="ECO:0007669"/>
    <property type="project" value="InterPro"/>
</dbReference>
<feature type="active site" description="Proton donor" evidence="3">
    <location>
        <position position="540"/>
    </location>
</feature>
<sequence>MWPSLPFLSLYLFYSSAVDARLFSNSFGLPFVNATFDYVVVGGGNGGVAIASRLAEHYSVALIEAGGFYDMDNGNGSVVAGLAGGQHTGTSLEIKAPLIDWDFSTIPQAGADNRVFRYARGKTLGGCSARNYMAYHRPTKGSFKKWADEVGDESYTWDGVLPYFERSTQITAPDYSKRSTEFRKVAADLSHFGKGPVHVSWPNYVEPLGANTIDVYEKLGMKENKGGFSGGNLLGFGYATFAINPHDGTRSSSYTSYLKNAMEETDLKIYHRTLAKQILFTEDKAAHAVKVETVGIPYTLFANKEVILSAGTFQSPQMLMVSGIGPRRILDPLGIDVLVDLPGVGQNMQDHPFVAPAFPVTVPTVSRLFLDPEYYYRSNEQFLANASGPLSSPSGPWAWERYPSTASKETRKILDEEFPSDWPHLEHIALSAYLGDYTGTVLDPFDGKNYGSMMGILVAPMSRGNISIASADAAEPPLINPNWLTHAVDKEMIVAVFRRAREIWNKLSILDGEEYYPGKHVQSDEDILAMARKGLATVFHASSTCKMGKAPGDESGDRMGVVDTKARVYGVKGLRVVDASIMPFLPPGHPMATVYMLAEKIADDIIKAGEPGSEVTDGKVLQRP</sequence>
<evidence type="ECO:0000313" key="6">
    <source>
        <dbReference type="EMBL" id="KAF2104628.1"/>
    </source>
</evidence>
<evidence type="ECO:0000256" key="3">
    <source>
        <dbReference type="PIRSR" id="PIRSR000137-1"/>
    </source>
</evidence>
<organism evidence="6 7">
    <name type="scientific">Rhizodiscina lignyota</name>
    <dbReference type="NCBI Taxonomy" id="1504668"/>
    <lineage>
        <taxon>Eukaryota</taxon>
        <taxon>Fungi</taxon>
        <taxon>Dikarya</taxon>
        <taxon>Ascomycota</taxon>
        <taxon>Pezizomycotina</taxon>
        <taxon>Dothideomycetes</taxon>
        <taxon>Pleosporomycetidae</taxon>
        <taxon>Aulographales</taxon>
        <taxon>Rhizodiscinaceae</taxon>
        <taxon>Rhizodiscina</taxon>
    </lineage>
</organism>
<name>A0A9P4IRB1_9PEZI</name>
<dbReference type="EMBL" id="ML978121">
    <property type="protein sequence ID" value="KAF2104628.1"/>
    <property type="molecule type" value="Genomic_DNA"/>
</dbReference>
<accession>A0A9P4IRB1</accession>
<evidence type="ECO:0000256" key="4">
    <source>
        <dbReference type="SAM" id="SignalP"/>
    </source>
</evidence>
<dbReference type="PIRSF" id="PIRSF000137">
    <property type="entry name" value="Alcohol_oxidase"/>
    <property type="match status" value="1"/>
</dbReference>
<dbReference type="InterPro" id="IPR036188">
    <property type="entry name" value="FAD/NAD-bd_sf"/>
</dbReference>
<dbReference type="PANTHER" id="PTHR11552:SF138">
    <property type="entry name" value="DEHYDROGENASE PKFF-RELATED"/>
    <property type="match status" value="1"/>
</dbReference>
<dbReference type="Gene3D" id="3.30.560.10">
    <property type="entry name" value="Glucose Oxidase, domain 3"/>
    <property type="match status" value="1"/>
</dbReference>
<feature type="chain" id="PRO_5040199807" evidence="4">
    <location>
        <begin position="21"/>
        <end position="624"/>
    </location>
</feature>
<comment type="similarity">
    <text evidence="1">Belongs to the GMC oxidoreductase family.</text>
</comment>
<dbReference type="InterPro" id="IPR012132">
    <property type="entry name" value="GMC_OxRdtase"/>
</dbReference>
<dbReference type="AlphaFoldDB" id="A0A9P4IRB1"/>
<evidence type="ECO:0000256" key="2">
    <source>
        <dbReference type="ARBA" id="ARBA00023180"/>
    </source>
</evidence>
<dbReference type="InterPro" id="IPR007867">
    <property type="entry name" value="GMC_OxRtase_C"/>
</dbReference>
<feature type="domain" description="Glucose-methanol-choline oxidoreductase N-terminal" evidence="5">
    <location>
        <begin position="311"/>
        <end position="325"/>
    </location>
</feature>
<proteinExistence type="inferred from homology"/>
<reference evidence="6" key="1">
    <citation type="journal article" date="2020" name="Stud. Mycol.">
        <title>101 Dothideomycetes genomes: a test case for predicting lifestyles and emergence of pathogens.</title>
        <authorList>
            <person name="Haridas S."/>
            <person name="Albert R."/>
            <person name="Binder M."/>
            <person name="Bloem J."/>
            <person name="Labutti K."/>
            <person name="Salamov A."/>
            <person name="Andreopoulos B."/>
            <person name="Baker S."/>
            <person name="Barry K."/>
            <person name="Bills G."/>
            <person name="Bluhm B."/>
            <person name="Cannon C."/>
            <person name="Castanera R."/>
            <person name="Culley D."/>
            <person name="Daum C."/>
            <person name="Ezra D."/>
            <person name="Gonzalez J."/>
            <person name="Henrissat B."/>
            <person name="Kuo A."/>
            <person name="Liang C."/>
            <person name="Lipzen A."/>
            <person name="Lutzoni F."/>
            <person name="Magnuson J."/>
            <person name="Mondo S."/>
            <person name="Nolan M."/>
            <person name="Ohm R."/>
            <person name="Pangilinan J."/>
            <person name="Park H.-J."/>
            <person name="Ramirez L."/>
            <person name="Alfaro M."/>
            <person name="Sun H."/>
            <person name="Tritt A."/>
            <person name="Yoshinaga Y."/>
            <person name="Zwiers L.-H."/>
            <person name="Turgeon B."/>
            <person name="Goodwin S."/>
            <person name="Spatafora J."/>
            <person name="Crous P."/>
            <person name="Grigoriev I."/>
        </authorList>
    </citation>
    <scope>NUCLEOTIDE SEQUENCE</scope>
    <source>
        <strain evidence="6">CBS 133067</strain>
    </source>
</reference>
<dbReference type="OrthoDB" id="269227at2759"/>
<keyword evidence="7" id="KW-1185">Reference proteome</keyword>
<evidence type="ECO:0000313" key="7">
    <source>
        <dbReference type="Proteomes" id="UP000799772"/>
    </source>
</evidence>
<dbReference type="Gene3D" id="3.50.50.60">
    <property type="entry name" value="FAD/NAD(P)-binding domain"/>
    <property type="match status" value="1"/>
</dbReference>
<dbReference type="Proteomes" id="UP000799772">
    <property type="component" value="Unassembled WGS sequence"/>
</dbReference>
<evidence type="ECO:0000256" key="1">
    <source>
        <dbReference type="ARBA" id="ARBA00010790"/>
    </source>
</evidence>
<feature type="active site" description="Proton acceptor" evidence="3">
    <location>
        <position position="589"/>
    </location>
</feature>
<keyword evidence="4" id="KW-0732">Signal</keyword>
<dbReference type="Pfam" id="PF00732">
    <property type="entry name" value="GMC_oxred_N"/>
    <property type="match status" value="1"/>
</dbReference>
<dbReference type="PANTHER" id="PTHR11552">
    <property type="entry name" value="GLUCOSE-METHANOL-CHOLINE GMC OXIDOREDUCTASE"/>
    <property type="match status" value="1"/>
</dbReference>
<feature type="signal peptide" evidence="4">
    <location>
        <begin position="1"/>
        <end position="20"/>
    </location>
</feature>
<dbReference type="GO" id="GO:0044550">
    <property type="term" value="P:secondary metabolite biosynthetic process"/>
    <property type="evidence" value="ECO:0007669"/>
    <property type="project" value="TreeGrafter"/>
</dbReference>
<comment type="caution">
    <text evidence="6">The sequence shown here is derived from an EMBL/GenBank/DDBJ whole genome shotgun (WGS) entry which is preliminary data.</text>
</comment>
<dbReference type="Pfam" id="PF05199">
    <property type="entry name" value="GMC_oxred_C"/>
    <property type="match status" value="1"/>
</dbReference>
<dbReference type="PROSITE" id="PS00624">
    <property type="entry name" value="GMC_OXRED_2"/>
    <property type="match status" value="1"/>
</dbReference>
<gene>
    <name evidence="6" type="ORF">NA57DRAFT_63060</name>
</gene>
<dbReference type="GO" id="GO:0050660">
    <property type="term" value="F:flavin adenine dinucleotide binding"/>
    <property type="evidence" value="ECO:0007669"/>
    <property type="project" value="InterPro"/>
</dbReference>
<protein>
    <submittedName>
        <fullName evidence="6">Alcohol oxidase</fullName>
    </submittedName>
</protein>
<keyword evidence="2" id="KW-0325">Glycoprotein</keyword>
<evidence type="ECO:0000259" key="5">
    <source>
        <dbReference type="PROSITE" id="PS00624"/>
    </source>
</evidence>